<feature type="region of interest" description="C-terminal hotdog fold" evidence="8">
    <location>
        <begin position="1118"/>
        <end position="1274"/>
    </location>
</feature>
<dbReference type="Pfam" id="PF02801">
    <property type="entry name" value="Ketoacyl-synt_C"/>
    <property type="match status" value="1"/>
</dbReference>
<feature type="active site" description="Proton donor; for dehydratase activity" evidence="8">
    <location>
        <position position="1180"/>
    </location>
</feature>
<feature type="active site" description="Proton acceptor; for dehydratase activity" evidence="8">
    <location>
        <position position="999"/>
    </location>
</feature>
<dbReference type="Gene3D" id="3.30.70.3290">
    <property type="match status" value="1"/>
</dbReference>
<sequence>LPDQFSSFGAKMYDHEPIAIVGSACRFPGGVDSPSKFWKLLQQPGDLRSEIPKERFSAEKFFHPDGMHHGSTNTRYGYFLKEPLGAFDAPFFNIQAGEVESMDPQQRLLLETTYDALSSAGLAHELQGSDTAVYVGLMTHDFETIKTQDVHHMPTYFATGVAASIASNRLSYVFDWHGPSMTIDTACSSSLVAVHHAVQQLRSGQSGVAVAAGANMIISPLNYVSESKLSMLSPTGRSRMWDAAADGYARGEGIAAVVLKTLRQALNDGDHIESIIRETGVNQDGKTTGITMPSHVAQEALIRDTYARAGLDLSHIGDRPQFFEAHGTGTPAGDPQEAEAISNAFFDHKFPDATQAQGLLVGSVKTVIGHTEGTAGLAGVLKASLAVQNGVMVPNQHFEKLSPAVQPFYHHVRIPTEIQPWPQVTPGHPRRASVNSFGFGGTNAHCIIEEYVGCGLHQPSPHKMAPRDVESQPSSTTYGMPIVLSAKSQRSLRDNMNAMLRFLESDPGIDMADLAWTLMRKQAVLPVRHAIPSHTREGACLALQAAIKDNLGVEPSPNRGNKGPPQILGIFTGQGVQWPGMCKSLLASIPWTRDIIDELDVSLQTLPTAYRPTWTLRQRICCDDGESQPTEARFSQPLCAAVQLVLLRLLEAAGIKFTTIVGHSSGEIVCAAAAGYITPFQAIRIAYLRGLAVSTSDAEPPDGARGAMLAAEITHEDAEELCNLEDFEGRICVAAYNAPTSVTISGDADALQHVEAILKDEGKFTKFLRVDKAYHSHHMTQFSDAYSKSLVDCGCAANSASKTPDSSSPVAWYSSVYEGRLLNCTDITAEYWAANLVSPVSFSQAVERAVSEYHVAYGVEVGAHPALKRPTTATIQAISGTDLPYTGCMKRSQDDTDAFAEALAYLWERFASFNIPNADSFMRTVSPSSWPRRSLTMVIPRYSWDHTRSHWTETRATKAFLAGPAPHLLLGSLLPTSTDSTFQWQSFIKPQDDKWLEGHDLQGQPILPAAGYVAMAMEGALHVTRNRVAQDVKVTVLEVLDLSIDKAISFDDKNSMAELLVTLKVTYQSAEQLEAEVHIDSALDRETKPSNSASGRVVATFNSPSACLPRRGLNEPLHPNDIDISSFYRELKLLGLDYTKKYRGVHELRRADGRAAGRLSQYRLRSSSEQEILLHPATLDTAFQAIMGAFSYPGDKALRSTVVPVHIDRIALMPGACASALGSHDEVSVRFNATCSSFKDSILSGDVEVFDESSAVLFQVDNIVLQPLYKPEPSGDHLMFTKTVWGPYSPDRILDRPEFWATAEDKRMIPIIERIVYHYVKNFLNTLTQEDRQNASPGLQKYIHWNEQVLDKAREWKTTFYDPSWEIDTAADVRRLCEENSYHPYVRLVKRVSENAISTIRDNTNPFHWMNADGLLSEFYASPLSNGPCWNYGQDLVGQICHRFPNMNILEIGAGTGSATRYVLNIPQLGFNSYTFTDISATFFDKAREVFSQHKDRMDFQKLDITRDPAEQGFTPHSYDLVIASSVLHATPRLVDTMTNVRSLLKPGGHVVIAEATFKEYLRTSYIFGLFPDWWAGYEEGRILDPFASYEEWDSILKRSGFSGIDSRTSDRESWVFQNSLFSAHAVNPKVQRLDSPLLTVPNGQNNGADTPQLVFVGGLTGRSSALLSKLQDKLTHRRILRLDCLETVVKQAAQLETGSTFVVVSELDDEMFGNLNDVKLEAAKSLLSGGYAKVVVWITEAAFTNNPRQAMAIGLLRTIQLENPQINVLNIDVDNADHLGYPALIAEHVIQLEETTRPPEDSGSLLWSHEPEIYLVEGRTWIPRIKHDAARNNRLNSARRVILSDARPSDTPVRLRLSVDGASSYLESMDTIVSPSPSSALPGLLSGMHDDPVHVRVHFALTGAIRVGRLGFFHLCQGFVTETKTPVVVLADSNSSIVRVPHRRVFALPSGDKCILHHVVASVISHGIMSSAVPDTSVLVFDAPGFCVDVITKQAKERNIEVRFATSLKPTGAELSSGSSWTYLEPWVSERTLKKMITEEVSVYCDFSSATQHTSANLGRRLAKIQTPHCAKYDLSHFFAGHGSGILHENADCHDFAMAIEHALLASSEATDDHVAEGTAIIKVADFQCEKAPVDLFTIIDWRTDGTIQARLRPIDAGNLLAPDKTYLLAGLAKTMGRSLARWIVTHGGRYVVLSSRHPEVPDPRWIEDMEELGGHVTVIPMDLSSEKDLDAGLSKIRQTLPPIGGIAYGPLVLRDTMLQNMSLADMNLVLDSKVVGARLLHERFCDANAKTPLDFFIMFSSGATVGGNPGQSNYNAANAYLQALAQYRRTKGLVASTIHVGAVMGIGYLARTHFDEQLLKVHDMGKLAEKDFHTLFAEAIVSGRCSLGQEESNTSRISVTDMSDIEVITGFPVFEAKNKNSFKLWDNPRFGHLRTPENSLSHVGEGSSASRVSIKERLREATTVDEAKEAIIHGLTQKTRDILLIPADQIVNTSAALLDQGIDSLGAVAVSGWFSQELLVDIPILRVLSGASLEDLAEEAVKRLPRDALPLIVPDPEECQPEAAEGSSSQSSPTSSSANFSLPSRKQSVESDASSVIWHGGGENKASSTTLNRHPLSLGQKYVWKLQQLLSHDPTIFHNTIAYFFEGYIDLQRLGTAVDEVIRRHEVLRTAFLANPEPDMGDDAIQVVLEKPTWGLKCTAVANQEAAREAMKQLHEEPYDLESGRPFKIVDFHWSSAHRHLLVIAYHRLAGDGATTSLLLSEVSALYDGAVLPATVPQFSKIAMRQRVDYEQGRLGADIAYWTSQYDNNHAVPVMPVLGLPHCRFLGRRNGPPPSWSQHTGVFRLSSAVSALVKEAVRHQKVSRMQFFISVYAALLAKLTTNTSSSKAGATEDDCNDDDARTITIGIADTNRATMEDMAAMGFFANYLPVRIETREKEGMSTLSPFQQLGAIKKAMRGAMQHAHVPYSVLLDRLPVVPSPQTPAKDWPHAPLFQAVFDYAGGGVESVHIGDAVITEQGGLQASELVARERTPYDVVLEIWDDATRDPLVIVKLQSSLYGSEDVTVFYNAFVELLATYSADLMSHRA</sequence>
<dbReference type="Pfam" id="PF00668">
    <property type="entry name" value="Condensation"/>
    <property type="match status" value="1"/>
</dbReference>
<dbReference type="SUPFAM" id="SSF53901">
    <property type="entry name" value="Thiolase-like"/>
    <property type="match status" value="1"/>
</dbReference>
<dbReference type="GO" id="GO:0009403">
    <property type="term" value="P:toxin biosynthetic process"/>
    <property type="evidence" value="ECO:0007669"/>
    <property type="project" value="UniProtKB-ARBA"/>
</dbReference>
<dbReference type="PROSITE" id="PS52004">
    <property type="entry name" value="KS3_2"/>
    <property type="match status" value="1"/>
</dbReference>
<dbReference type="InterPro" id="IPR001227">
    <property type="entry name" value="Ac_transferase_dom_sf"/>
</dbReference>
<keyword evidence="6" id="KW-0560">Oxidoreductase</keyword>
<dbReference type="Pfam" id="PF16197">
    <property type="entry name" value="KAsynt_C_assoc"/>
    <property type="match status" value="1"/>
</dbReference>
<dbReference type="InterPro" id="IPR013217">
    <property type="entry name" value="Methyltransf_12"/>
</dbReference>
<dbReference type="Gene3D" id="3.40.366.10">
    <property type="entry name" value="Malonyl-Coenzyme A Acyl Carrier Protein, domain 2"/>
    <property type="match status" value="1"/>
</dbReference>
<feature type="non-terminal residue" evidence="13">
    <location>
        <position position="1"/>
    </location>
</feature>
<reference evidence="13 14" key="1">
    <citation type="submission" date="2019-12" db="EMBL/GenBank/DDBJ databases">
        <title>A genome sequence resource for the geographically widespread anthracnose pathogen Colletotrichum asianum.</title>
        <authorList>
            <person name="Meng Y."/>
        </authorList>
    </citation>
    <scope>NUCLEOTIDE SEQUENCE [LARGE SCALE GENOMIC DNA]</scope>
    <source>
        <strain evidence="13 14">ICMP 18580</strain>
    </source>
</reference>
<dbReference type="OrthoDB" id="329835at2759"/>
<keyword evidence="3" id="KW-0489">Methyltransferase</keyword>
<dbReference type="Gene3D" id="3.30.559.30">
    <property type="entry name" value="Nonribosomal peptide synthetase, condensation domain"/>
    <property type="match status" value="1"/>
</dbReference>
<dbReference type="SUPFAM" id="SSF52151">
    <property type="entry name" value="FabD/lysophospholipase-like"/>
    <property type="match status" value="1"/>
</dbReference>
<dbReference type="InterPro" id="IPR009081">
    <property type="entry name" value="PP-bd_ACP"/>
</dbReference>
<dbReference type="InterPro" id="IPR042104">
    <property type="entry name" value="PKS_dehydratase_sf"/>
</dbReference>
<dbReference type="Pfam" id="PF00109">
    <property type="entry name" value="ketoacyl-synt"/>
    <property type="match status" value="1"/>
</dbReference>
<dbReference type="PROSITE" id="PS52019">
    <property type="entry name" value="PKS_MFAS_DH"/>
    <property type="match status" value="1"/>
</dbReference>
<dbReference type="InterPro" id="IPR023213">
    <property type="entry name" value="CAT-like_dom_sf"/>
</dbReference>
<keyword evidence="5" id="KW-0677">Repeat</keyword>
<dbReference type="InterPro" id="IPR020806">
    <property type="entry name" value="PKS_PP-bd"/>
</dbReference>
<dbReference type="GO" id="GO:0006633">
    <property type="term" value="P:fatty acid biosynthetic process"/>
    <property type="evidence" value="ECO:0007669"/>
    <property type="project" value="InterPro"/>
</dbReference>
<dbReference type="InterPro" id="IPR049900">
    <property type="entry name" value="PKS_mFAS_DH"/>
</dbReference>
<dbReference type="Gene3D" id="3.10.129.110">
    <property type="entry name" value="Polyketide synthase dehydratase"/>
    <property type="match status" value="1"/>
</dbReference>
<accession>A0A8H3ZLW4</accession>
<dbReference type="Pfam" id="PF21089">
    <property type="entry name" value="PKS_DH_N"/>
    <property type="match status" value="1"/>
</dbReference>
<dbReference type="Pfam" id="PF08659">
    <property type="entry name" value="KR"/>
    <property type="match status" value="1"/>
</dbReference>
<dbReference type="InterPro" id="IPR014031">
    <property type="entry name" value="Ketoacyl_synth_C"/>
</dbReference>
<dbReference type="InterPro" id="IPR020807">
    <property type="entry name" value="PKS_DH"/>
</dbReference>
<dbReference type="InterPro" id="IPR057326">
    <property type="entry name" value="KR_dom"/>
</dbReference>
<evidence type="ECO:0000256" key="6">
    <source>
        <dbReference type="ARBA" id="ARBA00023002"/>
    </source>
</evidence>
<evidence type="ECO:0000259" key="11">
    <source>
        <dbReference type="PROSITE" id="PS52004"/>
    </source>
</evidence>
<dbReference type="SMART" id="SM00822">
    <property type="entry name" value="PKS_KR"/>
    <property type="match status" value="1"/>
</dbReference>
<feature type="domain" description="PKS/mFAS DH" evidence="12">
    <location>
        <begin position="967"/>
        <end position="1274"/>
    </location>
</feature>
<dbReference type="Gene3D" id="3.30.559.10">
    <property type="entry name" value="Chloramphenicol acetyltransferase-like domain"/>
    <property type="match status" value="1"/>
</dbReference>
<feature type="region of interest" description="N-terminal hotdog fold" evidence="8">
    <location>
        <begin position="967"/>
        <end position="1104"/>
    </location>
</feature>
<dbReference type="InterPro" id="IPR029063">
    <property type="entry name" value="SAM-dependent_MTases_sf"/>
</dbReference>
<evidence type="ECO:0000256" key="9">
    <source>
        <dbReference type="SAM" id="MobiDB-lite"/>
    </source>
</evidence>
<gene>
    <name evidence="13" type="ORF">GQ607_008588</name>
</gene>
<comment type="caution">
    <text evidence="13">The sequence shown here is derived from an EMBL/GenBank/DDBJ whole genome shotgun (WGS) entry which is preliminary data.</text>
</comment>
<evidence type="ECO:0000256" key="7">
    <source>
        <dbReference type="ARBA" id="ARBA00023268"/>
    </source>
</evidence>
<feature type="domain" description="Carrier" evidence="10">
    <location>
        <begin position="2468"/>
        <end position="2546"/>
    </location>
</feature>
<dbReference type="Gene3D" id="3.40.50.150">
    <property type="entry name" value="Vaccinia Virus protein VP39"/>
    <property type="match status" value="1"/>
</dbReference>
<dbReference type="InterPro" id="IPR016039">
    <property type="entry name" value="Thiolase-like"/>
</dbReference>
<dbReference type="CDD" id="cd00833">
    <property type="entry name" value="PKS"/>
    <property type="match status" value="1"/>
</dbReference>
<dbReference type="InterPro" id="IPR032821">
    <property type="entry name" value="PKS_assoc"/>
</dbReference>
<organism evidence="13 14">
    <name type="scientific">Colletotrichum asianum</name>
    <dbReference type="NCBI Taxonomy" id="702518"/>
    <lineage>
        <taxon>Eukaryota</taxon>
        <taxon>Fungi</taxon>
        <taxon>Dikarya</taxon>
        <taxon>Ascomycota</taxon>
        <taxon>Pezizomycotina</taxon>
        <taxon>Sordariomycetes</taxon>
        <taxon>Hypocreomycetidae</taxon>
        <taxon>Glomerellales</taxon>
        <taxon>Glomerellaceae</taxon>
        <taxon>Colletotrichum</taxon>
        <taxon>Colletotrichum gloeosporioides species complex</taxon>
    </lineage>
</organism>
<evidence type="ECO:0000259" key="12">
    <source>
        <dbReference type="PROSITE" id="PS52019"/>
    </source>
</evidence>
<dbReference type="GO" id="GO:0016491">
    <property type="term" value="F:oxidoreductase activity"/>
    <property type="evidence" value="ECO:0007669"/>
    <property type="project" value="UniProtKB-KW"/>
</dbReference>
<dbReference type="Gene3D" id="3.40.50.720">
    <property type="entry name" value="NAD(P)-binding Rossmann-like Domain"/>
    <property type="match status" value="2"/>
</dbReference>
<dbReference type="Pfam" id="PF08242">
    <property type="entry name" value="Methyltransf_12"/>
    <property type="match status" value="1"/>
</dbReference>
<dbReference type="Proteomes" id="UP000434172">
    <property type="component" value="Unassembled WGS sequence"/>
</dbReference>
<dbReference type="Pfam" id="PF14765">
    <property type="entry name" value="PS-DH"/>
    <property type="match status" value="1"/>
</dbReference>
<dbReference type="SUPFAM" id="SSF53335">
    <property type="entry name" value="S-adenosyl-L-methionine-dependent methyltransferases"/>
    <property type="match status" value="1"/>
</dbReference>
<evidence type="ECO:0000256" key="3">
    <source>
        <dbReference type="ARBA" id="ARBA00022603"/>
    </source>
</evidence>
<feature type="compositionally biased region" description="Low complexity" evidence="9">
    <location>
        <begin position="2569"/>
        <end position="2586"/>
    </location>
</feature>
<name>A0A8H3ZLW4_9PEZI</name>
<keyword evidence="4" id="KW-0808">Transferase</keyword>
<dbReference type="InterPro" id="IPR020841">
    <property type="entry name" value="PKS_Beta-ketoAc_synthase_dom"/>
</dbReference>
<dbReference type="InterPro" id="IPR049552">
    <property type="entry name" value="PKS_DH_N"/>
</dbReference>
<dbReference type="GO" id="GO:0004312">
    <property type="term" value="F:fatty acid synthase activity"/>
    <property type="evidence" value="ECO:0007669"/>
    <property type="project" value="TreeGrafter"/>
</dbReference>
<dbReference type="PANTHER" id="PTHR43775:SF20">
    <property type="entry name" value="HYBRID PKS-NRPS SYNTHETASE APDA"/>
    <property type="match status" value="1"/>
</dbReference>
<dbReference type="PANTHER" id="PTHR43775">
    <property type="entry name" value="FATTY ACID SYNTHASE"/>
    <property type="match status" value="1"/>
</dbReference>
<proteinExistence type="predicted"/>
<evidence type="ECO:0000256" key="2">
    <source>
        <dbReference type="ARBA" id="ARBA00022553"/>
    </source>
</evidence>
<dbReference type="PROSITE" id="PS50075">
    <property type="entry name" value="CARRIER"/>
    <property type="match status" value="1"/>
</dbReference>
<dbReference type="SMART" id="SM00825">
    <property type="entry name" value="PKS_KS"/>
    <property type="match status" value="1"/>
</dbReference>
<dbReference type="InterPro" id="IPR018201">
    <property type="entry name" value="Ketoacyl_synth_AS"/>
</dbReference>
<dbReference type="GO" id="GO:0032259">
    <property type="term" value="P:methylation"/>
    <property type="evidence" value="ECO:0007669"/>
    <property type="project" value="UniProtKB-KW"/>
</dbReference>
<dbReference type="InterPro" id="IPR036291">
    <property type="entry name" value="NAD(P)-bd_dom_sf"/>
</dbReference>
<dbReference type="SMART" id="SM00827">
    <property type="entry name" value="PKS_AT"/>
    <property type="match status" value="1"/>
</dbReference>
<dbReference type="CDD" id="cd02440">
    <property type="entry name" value="AdoMet_MTases"/>
    <property type="match status" value="1"/>
</dbReference>
<keyword evidence="2" id="KW-0597">Phosphoprotein</keyword>
<dbReference type="GO" id="GO:0008168">
    <property type="term" value="F:methyltransferase activity"/>
    <property type="evidence" value="ECO:0007669"/>
    <property type="project" value="UniProtKB-KW"/>
</dbReference>
<dbReference type="Gene3D" id="3.40.47.10">
    <property type="match status" value="1"/>
</dbReference>
<dbReference type="InterPro" id="IPR001242">
    <property type="entry name" value="Condensation_dom"/>
</dbReference>
<evidence type="ECO:0000313" key="13">
    <source>
        <dbReference type="EMBL" id="KAF0324158.1"/>
    </source>
</evidence>
<evidence type="ECO:0000256" key="1">
    <source>
        <dbReference type="ARBA" id="ARBA00022450"/>
    </source>
</evidence>
<evidence type="ECO:0000259" key="10">
    <source>
        <dbReference type="PROSITE" id="PS50075"/>
    </source>
</evidence>
<keyword evidence="7" id="KW-0511">Multifunctional enzyme</keyword>
<dbReference type="InterPro" id="IPR014030">
    <property type="entry name" value="Ketoacyl_synth_N"/>
</dbReference>
<dbReference type="InterPro" id="IPR050091">
    <property type="entry name" value="PKS_NRPS_Biosynth_Enz"/>
</dbReference>
<feature type="region of interest" description="Disordered" evidence="9">
    <location>
        <begin position="2554"/>
        <end position="2589"/>
    </location>
</feature>
<evidence type="ECO:0000256" key="8">
    <source>
        <dbReference type="PROSITE-ProRule" id="PRU01363"/>
    </source>
</evidence>
<dbReference type="Pfam" id="PF00550">
    <property type="entry name" value="PP-binding"/>
    <property type="match status" value="1"/>
</dbReference>
<evidence type="ECO:0000256" key="5">
    <source>
        <dbReference type="ARBA" id="ARBA00022737"/>
    </source>
</evidence>
<dbReference type="SMART" id="SM00826">
    <property type="entry name" value="PKS_DH"/>
    <property type="match status" value="1"/>
</dbReference>
<dbReference type="InterPro" id="IPR014043">
    <property type="entry name" value="Acyl_transferase_dom"/>
</dbReference>
<keyword evidence="1" id="KW-0596">Phosphopantetheine</keyword>
<dbReference type="InterPro" id="IPR013968">
    <property type="entry name" value="PKS_KR"/>
</dbReference>
<dbReference type="SUPFAM" id="SSF55048">
    <property type="entry name" value="Probable ACP-binding domain of malonyl-CoA ACP transacylase"/>
    <property type="match status" value="1"/>
</dbReference>
<dbReference type="SUPFAM" id="SSF51735">
    <property type="entry name" value="NAD(P)-binding Rossmann-fold domains"/>
    <property type="match status" value="2"/>
</dbReference>
<evidence type="ECO:0000313" key="14">
    <source>
        <dbReference type="Proteomes" id="UP000434172"/>
    </source>
</evidence>
<evidence type="ECO:0000256" key="4">
    <source>
        <dbReference type="ARBA" id="ARBA00022679"/>
    </source>
</evidence>
<dbReference type="Pfam" id="PF00698">
    <property type="entry name" value="Acyl_transf_1"/>
    <property type="match status" value="1"/>
</dbReference>
<dbReference type="PROSITE" id="PS00606">
    <property type="entry name" value="KS3_1"/>
    <property type="match status" value="1"/>
</dbReference>
<protein>
    <submittedName>
        <fullName evidence="13">Lovastatin nonaketide synthase</fullName>
    </submittedName>
</protein>
<dbReference type="InterPro" id="IPR049551">
    <property type="entry name" value="PKS_DH_C"/>
</dbReference>
<keyword evidence="14" id="KW-1185">Reference proteome</keyword>
<dbReference type="SMART" id="SM00823">
    <property type="entry name" value="PKS_PP"/>
    <property type="match status" value="1"/>
</dbReference>
<dbReference type="CDD" id="cd19532">
    <property type="entry name" value="C_PKS-NRPS"/>
    <property type="match status" value="1"/>
</dbReference>
<dbReference type="InterPro" id="IPR016036">
    <property type="entry name" value="Malonyl_transacylase_ACP-bd"/>
</dbReference>
<feature type="domain" description="Ketosynthase family 3 (KS3)" evidence="11">
    <location>
        <begin position="15"/>
        <end position="450"/>
    </location>
</feature>
<dbReference type="InterPro" id="IPR016035">
    <property type="entry name" value="Acyl_Trfase/lysoPLipase"/>
</dbReference>
<dbReference type="SUPFAM" id="SSF52777">
    <property type="entry name" value="CoA-dependent acyltransferases"/>
    <property type="match status" value="2"/>
</dbReference>
<dbReference type="GO" id="GO:0004315">
    <property type="term" value="F:3-oxoacyl-[acyl-carrier-protein] synthase activity"/>
    <property type="evidence" value="ECO:0007669"/>
    <property type="project" value="InterPro"/>
</dbReference>
<dbReference type="GO" id="GO:0031177">
    <property type="term" value="F:phosphopantetheine binding"/>
    <property type="evidence" value="ECO:0007669"/>
    <property type="project" value="InterPro"/>
</dbReference>
<dbReference type="EMBL" id="WOWK01000046">
    <property type="protein sequence ID" value="KAF0324158.1"/>
    <property type="molecule type" value="Genomic_DNA"/>
</dbReference>
<dbReference type="FunFam" id="3.40.47.10:FF:000019">
    <property type="entry name" value="Polyketide synthase type I"/>
    <property type="match status" value="1"/>
</dbReference>